<dbReference type="SUPFAM" id="SSF117839">
    <property type="entry name" value="WWE domain"/>
    <property type="match status" value="1"/>
</dbReference>
<dbReference type="Pfam" id="PF01129">
    <property type="entry name" value="ART"/>
    <property type="match status" value="1"/>
</dbReference>
<dbReference type="Gene3D" id="3.90.176.10">
    <property type="entry name" value="Toxin ADP-ribosyltransferase, Chain A, domain 1"/>
    <property type="match status" value="1"/>
</dbReference>
<evidence type="ECO:0000256" key="4">
    <source>
        <dbReference type="ARBA" id="ARBA00022695"/>
    </source>
</evidence>
<keyword evidence="2 6" id="KW-0328">Glycosyltransferase</keyword>
<name>A0A816WET5_9BILA</name>
<dbReference type="EC" id="2.4.2.31" evidence="6"/>
<dbReference type="Pfam" id="PF02825">
    <property type="entry name" value="WWE"/>
    <property type="match status" value="1"/>
</dbReference>
<dbReference type="EMBL" id="CAJOBF010004624">
    <property type="protein sequence ID" value="CAF4146482.1"/>
    <property type="molecule type" value="Genomic_DNA"/>
</dbReference>
<dbReference type="SUPFAM" id="SSF56399">
    <property type="entry name" value="ADP-ribosylation"/>
    <property type="match status" value="1"/>
</dbReference>
<evidence type="ECO:0000313" key="8">
    <source>
        <dbReference type="EMBL" id="CAF2135463.1"/>
    </source>
</evidence>
<proteinExistence type="inferred from homology"/>
<accession>A0A816WET5</accession>
<sequence>MAQSCVPCYERPRNFQWYWKSSDVKWEEYLDVENEIIEDAHNERHEYVDIDGGYTIDLKQQVQEKSNSHERWPIKRDQFDKHLTNVQLRKDRFSSPITISTQKTTTTTCSDQNMLGDDDLLKYWLNKGSLDDIYRDLENADNKKTISDLTQEASNGIIQEGISIGEAEKARWLARQLNNVKNYGENMQFGPNTIPSEIGKTLVNLYTRDTFWCKLINSVIRDLSTMTRKKVNTIGPFCVLLRSYINDQGDNPFPSIVYRGLTLTDEERKNFMKEEMRFTAFTSTSKNRTLAELLGNTLLIIDLNVKERRHGSLIKIGRDISMMSNFPEEEEYLIIPRSTFNFEKYEYDESKDLQKHIVYLKGSNENNLQVSLVNFDSLMGKHGRVLYNQKRT</sequence>
<dbReference type="Proteomes" id="UP000663887">
    <property type="component" value="Unassembled WGS sequence"/>
</dbReference>
<comment type="caution">
    <text evidence="8">The sequence shown here is derived from an EMBL/GenBank/DDBJ whole genome shotgun (WGS) entry which is preliminary data.</text>
</comment>
<evidence type="ECO:0000313" key="9">
    <source>
        <dbReference type="EMBL" id="CAF4146482.1"/>
    </source>
</evidence>
<evidence type="ECO:0000256" key="3">
    <source>
        <dbReference type="ARBA" id="ARBA00022679"/>
    </source>
</evidence>
<feature type="domain" description="WWE" evidence="7">
    <location>
        <begin position="3"/>
        <end position="76"/>
    </location>
</feature>
<dbReference type="InterPro" id="IPR004170">
    <property type="entry name" value="WWE_dom"/>
</dbReference>
<evidence type="ECO:0000256" key="5">
    <source>
        <dbReference type="ARBA" id="ARBA00047597"/>
    </source>
</evidence>
<evidence type="ECO:0000259" key="7">
    <source>
        <dbReference type="PROSITE" id="PS50918"/>
    </source>
</evidence>
<comment type="similarity">
    <text evidence="1 6">Belongs to the Arg-specific ADP-ribosyltransferase family.</text>
</comment>
<evidence type="ECO:0000313" key="10">
    <source>
        <dbReference type="Proteomes" id="UP000663887"/>
    </source>
</evidence>
<dbReference type="Proteomes" id="UP000663842">
    <property type="component" value="Unassembled WGS sequence"/>
</dbReference>
<keyword evidence="6" id="KW-0521">NADP</keyword>
<organism evidence="8 10">
    <name type="scientific">Rotaria magnacalcarata</name>
    <dbReference type="NCBI Taxonomy" id="392030"/>
    <lineage>
        <taxon>Eukaryota</taxon>
        <taxon>Metazoa</taxon>
        <taxon>Spiralia</taxon>
        <taxon>Gnathifera</taxon>
        <taxon>Rotifera</taxon>
        <taxon>Eurotatoria</taxon>
        <taxon>Bdelloidea</taxon>
        <taxon>Philodinida</taxon>
        <taxon>Philodinidae</taxon>
        <taxon>Rotaria</taxon>
    </lineage>
</organism>
<dbReference type="EMBL" id="CAJNRG010011844">
    <property type="protein sequence ID" value="CAF2135463.1"/>
    <property type="molecule type" value="Genomic_DNA"/>
</dbReference>
<protein>
    <recommendedName>
        <fullName evidence="6">NAD(P)(+)--arginine ADP-ribosyltransferase</fullName>
        <ecNumber evidence="6">2.4.2.31</ecNumber>
    </recommendedName>
    <alternativeName>
        <fullName evidence="6">Mono(ADP-ribosyl)transferase</fullName>
    </alternativeName>
</protein>
<evidence type="ECO:0000256" key="6">
    <source>
        <dbReference type="RuleBase" id="RU361228"/>
    </source>
</evidence>
<evidence type="ECO:0000256" key="1">
    <source>
        <dbReference type="ARBA" id="ARBA00009558"/>
    </source>
</evidence>
<comment type="catalytic activity">
    <reaction evidence="5 6">
        <text>L-arginyl-[protein] + NAD(+) = N(omega)-(ADP-D-ribosyl)-L-arginyl-[protein] + nicotinamide + H(+)</text>
        <dbReference type="Rhea" id="RHEA:19149"/>
        <dbReference type="Rhea" id="RHEA-COMP:10532"/>
        <dbReference type="Rhea" id="RHEA-COMP:15087"/>
        <dbReference type="ChEBI" id="CHEBI:15378"/>
        <dbReference type="ChEBI" id="CHEBI:17154"/>
        <dbReference type="ChEBI" id="CHEBI:29965"/>
        <dbReference type="ChEBI" id="CHEBI:57540"/>
        <dbReference type="ChEBI" id="CHEBI:142554"/>
        <dbReference type="EC" id="2.4.2.31"/>
    </reaction>
</comment>
<reference evidence="8" key="1">
    <citation type="submission" date="2021-02" db="EMBL/GenBank/DDBJ databases">
        <authorList>
            <person name="Nowell W R."/>
        </authorList>
    </citation>
    <scope>NUCLEOTIDE SEQUENCE</scope>
</reference>
<dbReference type="InterPro" id="IPR000768">
    <property type="entry name" value="ART"/>
</dbReference>
<dbReference type="GO" id="GO:0106274">
    <property type="term" value="F:NAD+-protein-arginine ADP-ribosyltransferase activity"/>
    <property type="evidence" value="ECO:0007669"/>
    <property type="project" value="UniProtKB-EC"/>
</dbReference>
<dbReference type="PROSITE" id="PS50918">
    <property type="entry name" value="WWE"/>
    <property type="match status" value="1"/>
</dbReference>
<dbReference type="PROSITE" id="PS51996">
    <property type="entry name" value="TR_MART"/>
    <property type="match status" value="1"/>
</dbReference>
<evidence type="ECO:0000256" key="2">
    <source>
        <dbReference type="ARBA" id="ARBA00022676"/>
    </source>
</evidence>
<keyword evidence="3 6" id="KW-0808">Transferase</keyword>
<dbReference type="AlphaFoldDB" id="A0A816WET5"/>
<dbReference type="InterPro" id="IPR037197">
    <property type="entry name" value="WWE_dom_sf"/>
</dbReference>
<keyword evidence="4" id="KW-0548">Nucleotidyltransferase</keyword>
<dbReference type="GO" id="GO:0016779">
    <property type="term" value="F:nucleotidyltransferase activity"/>
    <property type="evidence" value="ECO:0007669"/>
    <property type="project" value="UniProtKB-KW"/>
</dbReference>
<dbReference type="Gene3D" id="3.30.720.50">
    <property type="match status" value="1"/>
</dbReference>
<gene>
    <name evidence="9" type="ORF">UXM345_LOCUS24869</name>
    <name evidence="8" type="ORF">XDN619_LOCUS25759</name>
</gene>
<keyword evidence="6" id="KW-0520">NAD</keyword>